<evidence type="ECO:0000259" key="3">
    <source>
        <dbReference type="PROSITE" id="PS50110"/>
    </source>
</evidence>
<dbReference type="InterPro" id="IPR001789">
    <property type="entry name" value="Sig_transdc_resp-reg_receiver"/>
</dbReference>
<gene>
    <name evidence="4" type="ORF">SAMN05216464_101104</name>
</gene>
<evidence type="ECO:0000256" key="1">
    <source>
        <dbReference type="ARBA" id="ARBA00022553"/>
    </source>
</evidence>
<dbReference type="SMART" id="SM00448">
    <property type="entry name" value="REC"/>
    <property type="match status" value="1"/>
</dbReference>
<feature type="modified residue" description="4-aspartylphosphate" evidence="2">
    <location>
        <position position="52"/>
    </location>
</feature>
<dbReference type="AlphaFoldDB" id="A0A1G6SYW5"/>
<dbReference type="PANTHER" id="PTHR44591">
    <property type="entry name" value="STRESS RESPONSE REGULATOR PROTEIN 1"/>
    <property type="match status" value="1"/>
</dbReference>
<evidence type="ECO:0000313" key="4">
    <source>
        <dbReference type="EMBL" id="SDD21939.1"/>
    </source>
</evidence>
<dbReference type="SUPFAM" id="SSF52172">
    <property type="entry name" value="CheY-like"/>
    <property type="match status" value="1"/>
</dbReference>
<evidence type="ECO:0000256" key="2">
    <source>
        <dbReference type="PROSITE-ProRule" id="PRU00169"/>
    </source>
</evidence>
<dbReference type="GO" id="GO:0000160">
    <property type="term" value="P:phosphorelay signal transduction system"/>
    <property type="evidence" value="ECO:0007669"/>
    <property type="project" value="InterPro"/>
</dbReference>
<keyword evidence="1 2" id="KW-0597">Phosphoprotein</keyword>
<dbReference type="OrthoDB" id="710898at2"/>
<keyword evidence="5" id="KW-1185">Reference proteome</keyword>
<accession>A0A1G6SYW5</accession>
<dbReference type="InterPro" id="IPR011006">
    <property type="entry name" value="CheY-like_superfamily"/>
</dbReference>
<reference evidence="4 5" key="1">
    <citation type="submission" date="2016-10" db="EMBL/GenBank/DDBJ databases">
        <authorList>
            <person name="de Groot N.N."/>
        </authorList>
    </citation>
    <scope>NUCLEOTIDE SEQUENCE [LARGE SCALE GENOMIC DNA]</scope>
    <source>
        <strain evidence="4 5">47C3B</strain>
    </source>
</reference>
<dbReference type="PANTHER" id="PTHR44591:SF18">
    <property type="entry name" value="REGULATORY PROTEIN"/>
    <property type="match status" value="1"/>
</dbReference>
<evidence type="ECO:0000313" key="5">
    <source>
        <dbReference type="Proteomes" id="UP000199072"/>
    </source>
</evidence>
<dbReference type="Gene3D" id="3.40.50.2300">
    <property type="match status" value="1"/>
</dbReference>
<proteinExistence type="predicted"/>
<dbReference type="InterPro" id="IPR050595">
    <property type="entry name" value="Bact_response_regulator"/>
</dbReference>
<dbReference type="CDD" id="cd00156">
    <property type="entry name" value="REC"/>
    <property type="match status" value="1"/>
</dbReference>
<dbReference type="PROSITE" id="PS50110">
    <property type="entry name" value="RESPONSE_REGULATORY"/>
    <property type="match status" value="1"/>
</dbReference>
<dbReference type="EMBL" id="FNAI01000001">
    <property type="protein sequence ID" value="SDD21939.1"/>
    <property type="molecule type" value="Genomic_DNA"/>
</dbReference>
<name>A0A1G6SYW5_9SPHI</name>
<sequence length="121" mass="13135">MSKKIFVVEDDADLSEAIQLILNEEGYQTVASYQKNSIKGVILHMPDLVLVDNKLTDGFGSELCAAIKLHPLTSHIPVILISGYADLADIAAACGADAYLNKPFELTTLIELVSRYLKKAA</sequence>
<dbReference type="RefSeq" id="WP_091142437.1">
    <property type="nucleotide sequence ID" value="NZ_FNAI01000001.1"/>
</dbReference>
<dbReference type="STRING" id="1391627.SAMN05216464_101104"/>
<feature type="domain" description="Response regulatory" evidence="3">
    <location>
        <begin position="4"/>
        <end position="117"/>
    </location>
</feature>
<dbReference type="Pfam" id="PF00072">
    <property type="entry name" value="Response_reg"/>
    <property type="match status" value="1"/>
</dbReference>
<organism evidence="4 5">
    <name type="scientific">Mucilaginibacter pineti</name>
    <dbReference type="NCBI Taxonomy" id="1391627"/>
    <lineage>
        <taxon>Bacteria</taxon>
        <taxon>Pseudomonadati</taxon>
        <taxon>Bacteroidota</taxon>
        <taxon>Sphingobacteriia</taxon>
        <taxon>Sphingobacteriales</taxon>
        <taxon>Sphingobacteriaceae</taxon>
        <taxon>Mucilaginibacter</taxon>
    </lineage>
</organism>
<dbReference type="Proteomes" id="UP000199072">
    <property type="component" value="Unassembled WGS sequence"/>
</dbReference>
<protein>
    <submittedName>
        <fullName evidence="4">Response regulator receiver domain-containing protein</fullName>
    </submittedName>
</protein>